<comment type="caution">
    <text evidence="4">The sequence shown here is derived from an EMBL/GenBank/DDBJ whole genome shotgun (WGS) entry which is preliminary data.</text>
</comment>
<feature type="compositionally biased region" description="Low complexity" evidence="2">
    <location>
        <begin position="958"/>
        <end position="971"/>
    </location>
</feature>
<feature type="compositionally biased region" description="Polar residues" evidence="2">
    <location>
        <begin position="179"/>
        <end position="190"/>
    </location>
</feature>
<dbReference type="AlphaFoldDB" id="A0A1R1XMU7"/>
<sequence length="1015" mass="112256">MSSSLNSSPSDNSPALYSINRGRTLLKNISESPFRKNSTSLSKAFSPNSNLSSTPNLANNLSISSPKALNKALKTPNSNTNSYDSLLSSISSDQTSNLLVPPFLKIGVPVHVGSIAENGILRYLGQISSKPGVWAGVELDTPGKGKNDGSAMGYFNCPENKGIFILPSKLSERKDLVSSRPSEPSNSDLSNPKKGIYGQRSSRLIALSENANRASSLLSTPSRTSSTPSSTNSNKTTSNKIPSKTPNPQRRLSSAIKPNTSSSIISSKFSTNKNQSSLSSSKQNKPPIAPTSKLNSTSNSYQKSQKDSDKSQYTPRYSNNHDSRNNKNPSSSNFESLDIVANSGAAALSNRKLASSLSNYSDYTSSNTNRLSSSNRNNRSSIENRAIDPDWLELREKSKIELLEAENRMLRLEKEQSKAQLTVSRYFSQDLSIDGFSVNDYGKNPANISFDFDPDASANLEFEVQNLENKLIQEREFFSSKISLLEAELASKLLVDQKSNQNQNADQSSTNTLENNIQSPLNTSENTSPNFDNLIYPESAENSDQAPDIESLISKNIKLSSDLLKTKDLLSQVTASAQENSDLAQESQIACQQLEAKVNELELALNASKSDYESALYYMKLISEHISTTYIQINNNADHEPWLFDALLFDSSNQISPKDWADHSESVLTELRSLIHKLQNSTKNSLSIDSSKLMETIPEEPSQSISNLTDTSDNNDNNYERLLQEVSESAEIIAELETRIKDLEEMNMDLVSERNDTILQTSQVRDYIYKLESEGSRLIDDISILHSENVRLTAELNAKNGKPHNSSSPLTDHQNSSPISSGISNSTFDKNSSLSPTLGNSLNHSIDTSRYSLDNSSDHKDDTNVDEKIELLRASHQMEINQIKQQMNEMASRKDNIISKLNEELNELESIIENKVFKYSELEDKLTLLQKNSSSKVNDTSKYSPNNNIYENGDDQENFNSNNKHSNSNKSPAIASKSSFSNDDSYECELCNEIGHNILDCPTLNPPSTINMRKN</sequence>
<feature type="domain" description="CAP-Gly" evidence="3">
    <location>
        <begin position="125"/>
        <end position="166"/>
    </location>
</feature>
<name>A0A1R1XMU7_9FUNG</name>
<feature type="region of interest" description="Disordered" evidence="2">
    <location>
        <begin position="174"/>
        <end position="199"/>
    </location>
</feature>
<feature type="compositionally biased region" description="Low complexity" evidence="2">
    <location>
        <begin position="815"/>
        <end position="826"/>
    </location>
</feature>
<evidence type="ECO:0000259" key="3">
    <source>
        <dbReference type="PROSITE" id="PS50245"/>
    </source>
</evidence>
<dbReference type="OrthoDB" id="2130750at2759"/>
<feature type="coiled-coil region" evidence="1">
    <location>
        <begin position="395"/>
        <end position="422"/>
    </location>
</feature>
<feature type="region of interest" description="Disordered" evidence="2">
    <location>
        <begin position="933"/>
        <end position="978"/>
    </location>
</feature>
<feature type="compositionally biased region" description="Polar residues" evidence="2">
    <location>
        <begin position="500"/>
        <end position="531"/>
    </location>
</feature>
<feature type="region of interest" description="Disordered" evidence="2">
    <location>
        <begin position="798"/>
        <end position="843"/>
    </location>
</feature>
<feature type="compositionally biased region" description="Polar residues" evidence="2">
    <location>
        <begin position="827"/>
        <end position="843"/>
    </location>
</feature>
<proteinExistence type="predicted"/>
<keyword evidence="1" id="KW-0175">Coiled coil</keyword>
<feature type="region of interest" description="Disordered" evidence="2">
    <location>
        <begin position="359"/>
        <end position="381"/>
    </location>
</feature>
<dbReference type="SMART" id="SM01052">
    <property type="entry name" value="CAP_GLY"/>
    <property type="match status" value="1"/>
</dbReference>
<reference evidence="4 5" key="1">
    <citation type="submission" date="2017-01" db="EMBL/GenBank/DDBJ databases">
        <authorList>
            <person name="Mah S.A."/>
            <person name="Swanson W.J."/>
            <person name="Moy G.W."/>
            <person name="Vacquier V.D."/>
        </authorList>
    </citation>
    <scope>NUCLEOTIDE SEQUENCE [LARGE SCALE GENOMIC DNA]</scope>
    <source>
        <strain evidence="4 5">GSMNP</strain>
    </source>
</reference>
<feature type="compositionally biased region" description="Polar residues" evidence="2">
    <location>
        <begin position="933"/>
        <end position="950"/>
    </location>
</feature>
<dbReference type="PROSITE" id="PS50245">
    <property type="entry name" value="CAP_GLY_2"/>
    <property type="match status" value="1"/>
</dbReference>
<feature type="compositionally biased region" description="Polar residues" evidence="2">
    <location>
        <begin position="326"/>
        <end position="335"/>
    </location>
</feature>
<protein>
    <submittedName>
        <fullName evidence="4">CAP-Gly domain-containing linker protein 1</fullName>
    </submittedName>
</protein>
<dbReference type="PROSITE" id="PS00845">
    <property type="entry name" value="CAP_GLY_1"/>
    <property type="match status" value="1"/>
</dbReference>
<keyword evidence="5" id="KW-1185">Reference proteome</keyword>
<dbReference type="EMBL" id="LSSN01002500">
    <property type="protein sequence ID" value="OMJ15948.1"/>
    <property type="molecule type" value="Genomic_DNA"/>
</dbReference>
<dbReference type="InterPro" id="IPR000938">
    <property type="entry name" value="CAP-Gly_domain"/>
</dbReference>
<feature type="compositionally biased region" description="Low complexity" evidence="2">
    <location>
        <begin position="215"/>
        <end position="244"/>
    </location>
</feature>
<organism evidence="4 5">
    <name type="scientific">Smittium culicis</name>
    <dbReference type="NCBI Taxonomy" id="133412"/>
    <lineage>
        <taxon>Eukaryota</taxon>
        <taxon>Fungi</taxon>
        <taxon>Fungi incertae sedis</taxon>
        <taxon>Zoopagomycota</taxon>
        <taxon>Kickxellomycotina</taxon>
        <taxon>Harpellomycetes</taxon>
        <taxon>Harpellales</taxon>
        <taxon>Legeriomycetaceae</taxon>
        <taxon>Smittium</taxon>
    </lineage>
</organism>
<accession>A0A1R1XMU7</accession>
<dbReference type="STRING" id="133412.A0A1R1XMU7"/>
<feature type="region of interest" description="Disordered" evidence="2">
    <location>
        <begin position="500"/>
        <end position="546"/>
    </location>
</feature>
<evidence type="ECO:0000313" key="4">
    <source>
        <dbReference type="EMBL" id="OMJ15948.1"/>
    </source>
</evidence>
<dbReference type="Gene3D" id="2.30.30.190">
    <property type="entry name" value="CAP Gly-rich-like domain"/>
    <property type="match status" value="1"/>
</dbReference>
<evidence type="ECO:0000256" key="1">
    <source>
        <dbReference type="SAM" id="Coils"/>
    </source>
</evidence>
<dbReference type="Proteomes" id="UP000187283">
    <property type="component" value="Unassembled WGS sequence"/>
</dbReference>
<dbReference type="InterPro" id="IPR036859">
    <property type="entry name" value="CAP-Gly_dom_sf"/>
</dbReference>
<feature type="compositionally biased region" description="Polar residues" evidence="2">
    <location>
        <begin position="36"/>
        <end position="45"/>
    </location>
</feature>
<feature type="compositionally biased region" description="Low complexity" evidence="2">
    <location>
        <begin position="256"/>
        <end position="285"/>
    </location>
</feature>
<feature type="region of interest" description="Disordered" evidence="2">
    <location>
        <begin position="36"/>
        <end position="57"/>
    </location>
</feature>
<dbReference type="SUPFAM" id="SSF74924">
    <property type="entry name" value="Cap-Gly domain"/>
    <property type="match status" value="1"/>
</dbReference>
<feature type="coiled-coil region" evidence="1">
    <location>
        <begin position="873"/>
        <end position="925"/>
    </location>
</feature>
<dbReference type="Pfam" id="PF01302">
    <property type="entry name" value="CAP_GLY"/>
    <property type="match status" value="1"/>
</dbReference>
<feature type="region of interest" description="Disordered" evidence="2">
    <location>
        <begin position="212"/>
        <end position="335"/>
    </location>
</feature>
<evidence type="ECO:0000256" key="2">
    <source>
        <dbReference type="SAM" id="MobiDB-lite"/>
    </source>
</evidence>
<feature type="compositionally biased region" description="Low complexity" evidence="2">
    <location>
        <begin position="46"/>
        <end position="57"/>
    </location>
</feature>
<feature type="coiled-coil region" evidence="1">
    <location>
        <begin position="719"/>
        <end position="753"/>
    </location>
</feature>
<gene>
    <name evidence="4" type="ORF">AYI70_g6912</name>
</gene>
<feature type="compositionally biased region" description="Polar residues" evidence="2">
    <location>
        <begin position="803"/>
        <end position="814"/>
    </location>
</feature>
<evidence type="ECO:0000313" key="5">
    <source>
        <dbReference type="Proteomes" id="UP000187283"/>
    </source>
</evidence>
<feature type="coiled-coil region" evidence="1">
    <location>
        <begin position="584"/>
        <end position="611"/>
    </location>
</feature>